<evidence type="ECO:0000313" key="1">
    <source>
        <dbReference type="EMBL" id="QDU91139.1"/>
    </source>
</evidence>
<reference evidence="1 2" key="1">
    <citation type="submission" date="2019-02" db="EMBL/GenBank/DDBJ databases">
        <title>Deep-cultivation of Planctomycetes and their phenomic and genomic characterization uncovers novel biology.</title>
        <authorList>
            <person name="Wiegand S."/>
            <person name="Jogler M."/>
            <person name="Boedeker C."/>
            <person name="Pinto D."/>
            <person name="Vollmers J."/>
            <person name="Rivas-Marin E."/>
            <person name="Kohn T."/>
            <person name="Peeters S.H."/>
            <person name="Heuer A."/>
            <person name="Rast P."/>
            <person name="Oberbeckmann S."/>
            <person name="Bunk B."/>
            <person name="Jeske O."/>
            <person name="Meyerdierks A."/>
            <person name="Storesund J.E."/>
            <person name="Kallscheuer N."/>
            <person name="Luecker S."/>
            <person name="Lage O.M."/>
            <person name="Pohl T."/>
            <person name="Merkel B.J."/>
            <person name="Hornburger P."/>
            <person name="Mueller R.-W."/>
            <person name="Bruemmer F."/>
            <person name="Labrenz M."/>
            <person name="Spormann A.M."/>
            <person name="Op den Camp H."/>
            <person name="Overmann J."/>
            <person name="Amann R."/>
            <person name="Jetten M.S.M."/>
            <person name="Mascher T."/>
            <person name="Medema M.H."/>
            <person name="Devos D.P."/>
            <person name="Kaster A.-K."/>
            <person name="Ovreas L."/>
            <person name="Rohde M."/>
            <person name="Galperin M.Y."/>
            <person name="Jogler C."/>
        </authorList>
    </citation>
    <scope>NUCLEOTIDE SEQUENCE [LARGE SCALE GENOMIC DNA]</scope>
    <source>
        <strain evidence="1 2">Pla175</strain>
    </source>
</reference>
<name>A0A518DI35_9BACT</name>
<evidence type="ECO:0000313" key="2">
    <source>
        <dbReference type="Proteomes" id="UP000317429"/>
    </source>
</evidence>
<keyword evidence="2" id="KW-1185">Reference proteome</keyword>
<dbReference type="Proteomes" id="UP000317429">
    <property type="component" value="Chromosome"/>
</dbReference>
<accession>A0A518DI35</accession>
<dbReference type="KEGG" id="pnd:Pla175_45590"/>
<organism evidence="1 2">
    <name type="scientific">Pirellulimonas nuda</name>
    <dbReference type="NCBI Taxonomy" id="2528009"/>
    <lineage>
        <taxon>Bacteria</taxon>
        <taxon>Pseudomonadati</taxon>
        <taxon>Planctomycetota</taxon>
        <taxon>Planctomycetia</taxon>
        <taxon>Pirellulales</taxon>
        <taxon>Lacipirellulaceae</taxon>
        <taxon>Pirellulimonas</taxon>
    </lineage>
</organism>
<proteinExistence type="predicted"/>
<gene>
    <name evidence="1" type="ORF">Pla175_45590</name>
</gene>
<protein>
    <recommendedName>
        <fullName evidence="3">YcfA-like protein</fullName>
    </recommendedName>
</protein>
<dbReference type="AlphaFoldDB" id="A0A518DI35"/>
<dbReference type="OrthoDB" id="8778495at2"/>
<evidence type="ECO:0008006" key="3">
    <source>
        <dbReference type="Google" id="ProtNLM"/>
    </source>
</evidence>
<sequence>MHPNKHIRAAIKYAVSMGWRVKQPASHAYCRLLCSHGHRLCKFSVWSTPRNPEDHARDIVRRVNQCPGGLPDDA</sequence>
<dbReference type="EMBL" id="CP036291">
    <property type="protein sequence ID" value="QDU91139.1"/>
    <property type="molecule type" value="Genomic_DNA"/>
</dbReference>